<dbReference type="EMBL" id="JARQBZ010000009">
    <property type="protein sequence ID" value="MDT2833635.1"/>
    <property type="molecule type" value="Genomic_DNA"/>
</dbReference>
<keyword evidence="3" id="KW-0175">Coiled coil</keyword>
<dbReference type="SMART" id="SM00382">
    <property type="entry name" value="AAA"/>
    <property type="match status" value="2"/>
</dbReference>
<dbReference type="InterPro" id="IPR032524">
    <property type="entry name" value="ABC_tran_C"/>
</dbReference>
<keyword evidence="2 5" id="KW-0067">ATP-binding</keyword>
<dbReference type="PANTHER" id="PTHR42855">
    <property type="entry name" value="ABC TRANSPORTER ATP-BINDING SUBUNIT"/>
    <property type="match status" value="1"/>
</dbReference>
<dbReference type="InterPro" id="IPR003439">
    <property type="entry name" value="ABC_transporter-like_ATP-bd"/>
</dbReference>
<gene>
    <name evidence="5" type="ORF">P7H70_06165</name>
</gene>
<evidence type="ECO:0000256" key="3">
    <source>
        <dbReference type="SAM" id="Coils"/>
    </source>
</evidence>
<dbReference type="AlphaFoldDB" id="A0AAW8U9H0"/>
<dbReference type="GO" id="GO:0003677">
    <property type="term" value="F:DNA binding"/>
    <property type="evidence" value="ECO:0007669"/>
    <property type="project" value="InterPro"/>
</dbReference>
<dbReference type="GO" id="GO:0016887">
    <property type="term" value="F:ATP hydrolysis activity"/>
    <property type="evidence" value="ECO:0007669"/>
    <property type="project" value="InterPro"/>
</dbReference>
<dbReference type="PROSITE" id="PS00211">
    <property type="entry name" value="ABC_TRANSPORTER_1"/>
    <property type="match status" value="1"/>
</dbReference>
<feature type="domain" description="ABC transporter" evidence="4">
    <location>
        <begin position="320"/>
        <end position="546"/>
    </location>
</feature>
<dbReference type="InterPro" id="IPR017871">
    <property type="entry name" value="ABC_transporter-like_CS"/>
</dbReference>
<dbReference type="InterPro" id="IPR037118">
    <property type="entry name" value="Val-tRNA_synth_C_sf"/>
</dbReference>
<evidence type="ECO:0000259" key="4">
    <source>
        <dbReference type="PROSITE" id="PS50893"/>
    </source>
</evidence>
<dbReference type="Proteomes" id="UP001268577">
    <property type="component" value="Unassembled WGS sequence"/>
</dbReference>
<dbReference type="CDD" id="cd03221">
    <property type="entry name" value="ABCF_EF-3"/>
    <property type="match status" value="2"/>
</dbReference>
<dbReference type="Gene3D" id="3.40.50.300">
    <property type="entry name" value="P-loop containing nucleotide triphosphate hydrolases"/>
    <property type="match status" value="2"/>
</dbReference>
<dbReference type="GO" id="GO:0005524">
    <property type="term" value="F:ATP binding"/>
    <property type="evidence" value="ECO:0007669"/>
    <property type="project" value="UniProtKB-KW"/>
</dbReference>
<evidence type="ECO:0000313" key="5">
    <source>
        <dbReference type="EMBL" id="MDT2833635.1"/>
    </source>
</evidence>
<dbReference type="Pfam" id="PF16326">
    <property type="entry name" value="ABC_tran_CTD"/>
    <property type="match status" value="1"/>
</dbReference>
<dbReference type="PANTHER" id="PTHR42855:SF1">
    <property type="entry name" value="ABC TRANSPORTER DOMAIN-CONTAINING PROTEIN"/>
    <property type="match status" value="1"/>
</dbReference>
<dbReference type="InterPro" id="IPR032781">
    <property type="entry name" value="ABC_tran_Xtn"/>
</dbReference>
<dbReference type="InterPro" id="IPR027417">
    <property type="entry name" value="P-loop_NTPase"/>
</dbReference>
<evidence type="ECO:0000256" key="1">
    <source>
        <dbReference type="ARBA" id="ARBA00022741"/>
    </source>
</evidence>
<keyword evidence="1" id="KW-0547">Nucleotide-binding</keyword>
<evidence type="ECO:0000256" key="2">
    <source>
        <dbReference type="ARBA" id="ARBA00022840"/>
    </source>
</evidence>
<reference evidence="5" key="1">
    <citation type="submission" date="2023-03" db="EMBL/GenBank/DDBJ databases">
        <authorList>
            <person name="Shen W."/>
            <person name="Cai J."/>
        </authorList>
    </citation>
    <scope>NUCLEOTIDE SEQUENCE</scope>
    <source>
        <strain evidence="5">P96-3</strain>
    </source>
</reference>
<dbReference type="SUPFAM" id="SSF52540">
    <property type="entry name" value="P-loop containing nucleoside triphosphate hydrolases"/>
    <property type="match status" value="2"/>
</dbReference>
<comment type="caution">
    <text evidence="5">The sequence shown here is derived from an EMBL/GenBank/DDBJ whole genome shotgun (WGS) entry which is preliminary data.</text>
</comment>
<dbReference type="Pfam" id="PF12848">
    <property type="entry name" value="ABC_tran_Xtn"/>
    <property type="match status" value="1"/>
</dbReference>
<organism evidence="5 6">
    <name type="scientific">Vagococcus carniphilus</name>
    <dbReference type="NCBI Taxonomy" id="218144"/>
    <lineage>
        <taxon>Bacteria</taxon>
        <taxon>Bacillati</taxon>
        <taxon>Bacillota</taxon>
        <taxon>Bacilli</taxon>
        <taxon>Lactobacillales</taxon>
        <taxon>Enterococcaceae</taxon>
        <taxon>Vagococcus</taxon>
    </lineage>
</organism>
<protein>
    <submittedName>
        <fullName evidence="5">ABC-F family ATP-binding cassette domain-containing protein</fullName>
    </submittedName>
</protein>
<dbReference type="PROSITE" id="PS50893">
    <property type="entry name" value="ABC_TRANSPORTER_2"/>
    <property type="match status" value="2"/>
</dbReference>
<dbReference type="RefSeq" id="WP_311985146.1">
    <property type="nucleotide sequence ID" value="NZ_JARQBZ010000009.1"/>
</dbReference>
<accession>A0AAW8U9H0</accession>
<dbReference type="InterPro" id="IPR051309">
    <property type="entry name" value="ABCF_ATPase"/>
</dbReference>
<dbReference type="Gene3D" id="1.10.287.380">
    <property type="entry name" value="Valyl-tRNA synthetase, C-terminal domain"/>
    <property type="match status" value="1"/>
</dbReference>
<feature type="coiled-coil region" evidence="3">
    <location>
        <begin position="569"/>
        <end position="620"/>
    </location>
</feature>
<feature type="domain" description="ABC transporter" evidence="4">
    <location>
        <begin position="4"/>
        <end position="255"/>
    </location>
</feature>
<dbReference type="FunFam" id="3.40.50.300:FF:000011">
    <property type="entry name" value="Putative ABC transporter ATP-binding component"/>
    <property type="match status" value="1"/>
</dbReference>
<sequence>MKMLRADNLKKSYGIKDLLNDVSFLIREGDRIGLIGINGTGKSTLMNILAGIDSAEKGELDFPHDYQIGYLSQTINFDENLTVLDTVFQGNTPIIKAVREYELALANLSIDGADETFQKKYQQAEELMNQEDAWLADTNAKTILSKLGILFLDKKVKELSGGQKKRLGLAQVLIQAPDLLLLDEPTNHLDYKSIRWLENYLKDYKGSLVVTTHDRYFLDRVTNRIMELSKGNLHEYQGNYEAYLMMRAEREEEEARQSHKQKQLFKQELAWMRAGVKARGTKQQARISRFNDLKESVSTSDNTDNLDISINTKRLGKKVLEIKEANFDIAEKTILKDFNLLIQSNERLGITGENGAGKSTLLNLITGKFELDSGTIDLGETVRIGYYTQENEGLDESKRMIQYLQEQAEQVEQKDGTSISTTEMLERFLFPRETHGTVIEKLSGGEKRRLYLLKILIQQPNVLLLDEPTNDLDIETLTILEDYLNQFQGAVITVSHDRYFLDKTMDKLLVFKGEGVIETYFGTMSSYLDSLELSKEVLSSDKKVKKEDTDSDKIKVEKQKLTYMEQKEWETIEDEIEQLETLIETLQTDMFNHASDALKLQDIQKEVTLSESQLEEKMERWEYLSQFVNE</sequence>
<dbReference type="InterPro" id="IPR003593">
    <property type="entry name" value="AAA+_ATPase"/>
</dbReference>
<dbReference type="Pfam" id="PF00005">
    <property type="entry name" value="ABC_tran"/>
    <property type="match status" value="2"/>
</dbReference>
<proteinExistence type="predicted"/>
<name>A0AAW8U9H0_9ENTE</name>
<evidence type="ECO:0000313" key="6">
    <source>
        <dbReference type="Proteomes" id="UP001268577"/>
    </source>
</evidence>